<dbReference type="RefSeq" id="WP_074228245.1">
    <property type="nucleotide sequence ID" value="NZ_FSRQ01000001.1"/>
</dbReference>
<dbReference type="EMBL" id="FSRQ01000001">
    <property type="protein sequence ID" value="SIN82020.1"/>
    <property type="molecule type" value="Genomic_DNA"/>
</dbReference>
<dbReference type="STRING" id="59733.SAMN05421769_0318"/>
<organism evidence="1 2">
    <name type="scientific">Chryseobacterium scophthalmum</name>
    <dbReference type="NCBI Taxonomy" id="59733"/>
    <lineage>
        <taxon>Bacteria</taxon>
        <taxon>Pseudomonadati</taxon>
        <taxon>Bacteroidota</taxon>
        <taxon>Flavobacteriia</taxon>
        <taxon>Flavobacteriales</taxon>
        <taxon>Weeksellaceae</taxon>
        <taxon>Chryseobacterium group</taxon>
        <taxon>Chryseobacterium</taxon>
    </lineage>
</organism>
<protein>
    <submittedName>
        <fullName evidence="1">Uncharacterized protein</fullName>
    </submittedName>
</protein>
<evidence type="ECO:0000313" key="1">
    <source>
        <dbReference type="EMBL" id="SIN82020.1"/>
    </source>
</evidence>
<proteinExistence type="predicted"/>
<keyword evidence="2" id="KW-1185">Reference proteome</keyword>
<name>A0A1N6EG74_9FLAO</name>
<sequence>MSSLYEVGVIKRQESKIKISVQVIHPDSNYITDSPGFALMLLYHNVNNDSPIKKEVDFDDTLDEVWMKKNAYAFIKSVDLKMNNPNKKGWKKGVLDITVTHPAWLEHLKDIDHWDSAAFDPTDDYIICEPILPIEEEVISIDNLDLTSKKGFMPIWKYMIPDSLLKTQKDILWFPTLGEKYYKESDRVISDLSDENLQKWEGTLVRTAKSCGILFKRETDWGIISCSRGSMASSYIDGEMTQMVLNPKKKNGYTSSPKSILIWGRPVVYEILINGDTISFKLMIMSEDNDRIFLETKMSVLKFMLKRFESFSGNEYNIVSPLCEKMNTIMKEKNIKDTHTLYLRHKEIAEQFIVSSRIDKIRDVPYPEFYQLKNEEIMDLYSFEKWPAYEISVKITDAKWLEQYPKEPFSYIFSEYD</sequence>
<reference evidence="2" key="1">
    <citation type="submission" date="2016-12" db="EMBL/GenBank/DDBJ databases">
        <authorList>
            <person name="Varghese N."/>
            <person name="Submissions S."/>
        </authorList>
    </citation>
    <scope>NUCLEOTIDE SEQUENCE [LARGE SCALE GENOMIC DNA]</scope>
    <source>
        <strain evidence="2">DSM 16779</strain>
    </source>
</reference>
<gene>
    <name evidence="1" type="ORF">SAMN05421769_0318</name>
</gene>
<accession>A0A1N6EG74</accession>
<dbReference type="OrthoDB" id="57332at2"/>
<dbReference type="Proteomes" id="UP000184782">
    <property type="component" value="Unassembled WGS sequence"/>
</dbReference>
<evidence type="ECO:0000313" key="2">
    <source>
        <dbReference type="Proteomes" id="UP000184782"/>
    </source>
</evidence>
<dbReference type="AlphaFoldDB" id="A0A1N6EG74"/>